<dbReference type="KEGG" id="ssck:SPSK_03252"/>
<reference evidence="8 9" key="2">
    <citation type="journal article" date="2015" name="Eukaryot. Cell">
        <title>Asexual propagation of a virulent clone complex in a human and feline outbreak of sporotrichosis.</title>
        <authorList>
            <person name="Teixeira Mde M."/>
            <person name="Rodrigues A.M."/>
            <person name="Tsui C.K."/>
            <person name="de Almeida L.G."/>
            <person name="Van Diepeningen A.D."/>
            <person name="van den Ende B.G."/>
            <person name="Fernandes G.F."/>
            <person name="Kano R."/>
            <person name="Hamelin R.C."/>
            <person name="Lopes-Bezerra L.M."/>
            <person name="Vasconcelos A.T."/>
            <person name="de Hoog S."/>
            <person name="de Camargo Z.P."/>
            <person name="Felipe M.S."/>
        </authorList>
    </citation>
    <scope>NUCLEOTIDE SEQUENCE [LARGE SCALE GENOMIC DNA]</scope>
    <source>
        <strain evidence="8 9">1099-18</strain>
    </source>
</reference>
<keyword evidence="4 6" id="KW-0663">Pyridoxal phosphate</keyword>
<dbReference type="GO" id="GO:0005737">
    <property type="term" value="C:cytoplasm"/>
    <property type="evidence" value="ECO:0007669"/>
    <property type="project" value="TreeGrafter"/>
</dbReference>
<evidence type="ECO:0000313" key="8">
    <source>
        <dbReference type="EMBL" id="KJR82455.1"/>
    </source>
</evidence>
<feature type="modified residue" description="N6-(pyridoxal phosphate)lysine" evidence="6">
    <location>
        <position position="347"/>
    </location>
</feature>
<dbReference type="VEuPathDB" id="FungiDB:SPSK_03252"/>
<evidence type="ECO:0000256" key="4">
    <source>
        <dbReference type="ARBA" id="ARBA00022898"/>
    </source>
</evidence>
<dbReference type="AlphaFoldDB" id="A0A0F2M144"/>
<dbReference type="EMBL" id="AXCR01000010">
    <property type="protein sequence ID" value="KJR82455.1"/>
    <property type="molecule type" value="Genomic_DNA"/>
</dbReference>
<dbReference type="PANTHER" id="PTHR11999:SF70">
    <property type="entry name" value="MIP05841P"/>
    <property type="match status" value="1"/>
</dbReference>
<sequence length="540" mass="58563">MDDNAFREAATASIDEIIKYYASLGGRPVVSTVEPGYLRKLLPDAAPEQGEAWDVIRQDIEDKIVPGLTHWQSPNFFAFFPCPSSYPSILGELYSATFAAAAFNWICSPAITELETVVLDWLAQLLGLPEEYLSTGPTRGGGVIHGTASEAVMTMMTAAADKYLRAALAADHAGFETLSDEEQEDLRAARRARLVALGGGTAHSSAKKAAQVLGLRYRSIPAPAANGYAINGDGLRATLAKVRAAGLEPFFLSTTFGTTDTCAVDDFASIADVLDADLAAQVAAGRDAAASDIWVHVDGAYAGSALVAPETRATMCPAPRDPADPNSEPTGTAVLRRFHSFNMNMHKWLLTNFDCSCAFVRDRRWLVDALGADAHYYKNDYSDGGLVTDYRDWQLPLGRRFRSLKAWFVLRTYGGEGLRAYIRRSISLGERFADSLKARPDLFEILTGPQFALTVFRAAKRTPDEPLEVTSARTRRVCELVNGGGKIWVTGTTLEGNTAAIRVMTGNFSTHPEHVDGASKIFVETAEKVLAEEKTKSSEV</sequence>
<proteinExistence type="inferred from homology"/>
<dbReference type="Gene3D" id="1.20.1340.10">
    <property type="entry name" value="dopa decarboxylase, N-terminal domain"/>
    <property type="match status" value="1"/>
</dbReference>
<dbReference type="Proteomes" id="UP000033710">
    <property type="component" value="Unassembled WGS sequence"/>
</dbReference>
<protein>
    <submittedName>
        <fullName evidence="8">Aromatic-L-amino-acid decarboxylase</fullName>
    </submittedName>
</protein>
<dbReference type="Gene3D" id="3.40.640.10">
    <property type="entry name" value="Type I PLP-dependent aspartate aminotransferase-like (Major domain)"/>
    <property type="match status" value="1"/>
</dbReference>
<dbReference type="InterPro" id="IPR015422">
    <property type="entry name" value="PyrdxlP-dep_Trfase_small"/>
</dbReference>
<comment type="caution">
    <text evidence="8">The sequence shown here is derived from an EMBL/GenBank/DDBJ whole genome shotgun (WGS) entry which is preliminary data.</text>
</comment>
<dbReference type="InterPro" id="IPR015421">
    <property type="entry name" value="PyrdxlP-dep_Trfase_major"/>
</dbReference>
<dbReference type="GO" id="GO:0006520">
    <property type="term" value="P:amino acid metabolic process"/>
    <property type="evidence" value="ECO:0007669"/>
    <property type="project" value="InterPro"/>
</dbReference>
<dbReference type="OrthoDB" id="639767at2759"/>
<dbReference type="InterPro" id="IPR002129">
    <property type="entry name" value="PyrdxlP-dep_de-COase"/>
</dbReference>
<dbReference type="GO" id="GO:0030170">
    <property type="term" value="F:pyridoxal phosphate binding"/>
    <property type="evidence" value="ECO:0007669"/>
    <property type="project" value="InterPro"/>
</dbReference>
<comment type="cofactor">
    <cofactor evidence="1 6 7">
        <name>pyridoxal 5'-phosphate</name>
        <dbReference type="ChEBI" id="CHEBI:597326"/>
    </cofactor>
</comment>
<dbReference type="PRINTS" id="PR00800">
    <property type="entry name" value="YHDCRBOXLASE"/>
</dbReference>
<keyword evidence="5 7" id="KW-0456">Lyase</keyword>
<dbReference type="GeneID" id="27665369"/>
<evidence type="ECO:0000256" key="2">
    <source>
        <dbReference type="ARBA" id="ARBA00009533"/>
    </source>
</evidence>
<evidence type="ECO:0000256" key="7">
    <source>
        <dbReference type="RuleBase" id="RU000382"/>
    </source>
</evidence>
<name>A0A0F2M144_SPOSC</name>
<dbReference type="InterPro" id="IPR015424">
    <property type="entry name" value="PyrdxlP-dep_Trfase"/>
</dbReference>
<dbReference type="RefSeq" id="XP_016585131.1">
    <property type="nucleotide sequence ID" value="XM_016730092.1"/>
</dbReference>
<organism evidence="8 9">
    <name type="scientific">Sporothrix schenckii 1099-18</name>
    <dbReference type="NCBI Taxonomy" id="1397361"/>
    <lineage>
        <taxon>Eukaryota</taxon>
        <taxon>Fungi</taxon>
        <taxon>Dikarya</taxon>
        <taxon>Ascomycota</taxon>
        <taxon>Pezizomycotina</taxon>
        <taxon>Sordariomycetes</taxon>
        <taxon>Sordariomycetidae</taxon>
        <taxon>Ophiostomatales</taxon>
        <taxon>Ophiostomataceae</taxon>
        <taxon>Sporothrix</taxon>
    </lineage>
</organism>
<dbReference type="SUPFAM" id="SSF53383">
    <property type="entry name" value="PLP-dependent transferases"/>
    <property type="match status" value="1"/>
</dbReference>
<keyword evidence="3" id="KW-0210">Decarboxylase</keyword>
<evidence type="ECO:0000256" key="1">
    <source>
        <dbReference type="ARBA" id="ARBA00001933"/>
    </source>
</evidence>
<dbReference type="Gene3D" id="3.90.1150.10">
    <property type="entry name" value="Aspartate Aminotransferase, domain 1"/>
    <property type="match status" value="1"/>
</dbReference>
<dbReference type="PANTHER" id="PTHR11999">
    <property type="entry name" value="GROUP II PYRIDOXAL-5-PHOSPHATE DECARBOXYLASE"/>
    <property type="match status" value="1"/>
</dbReference>
<dbReference type="Pfam" id="PF00282">
    <property type="entry name" value="Pyridoxal_deC"/>
    <property type="match status" value="1"/>
</dbReference>
<evidence type="ECO:0000256" key="6">
    <source>
        <dbReference type="PIRSR" id="PIRSR602129-50"/>
    </source>
</evidence>
<evidence type="ECO:0000256" key="5">
    <source>
        <dbReference type="ARBA" id="ARBA00023239"/>
    </source>
</evidence>
<evidence type="ECO:0000256" key="3">
    <source>
        <dbReference type="ARBA" id="ARBA00022793"/>
    </source>
</evidence>
<dbReference type="GO" id="GO:0016831">
    <property type="term" value="F:carboxy-lyase activity"/>
    <property type="evidence" value="ECO:0007669"/>
    <property type="project" value="UniProtKB-KW"/>
</dbReference>
<gene>
    <name evidence="8" type="ORF">SPSK_03252</name>
</gene>
<comment type="similarity">
    <text evidence="2 7">Belongs to the group II decarboxylase family.</text>
</comment>
<dbReference type="GO" id="GO:0019752">
    <property type="term" value="P:carboxylic acid metabolic process"/>
    <property type="evidence" value="ECO:0007669"/>
    <property type="project" value="InterPro"/>
</dbReference>
<reference evidence="8 9" key="1">
    <citation type="journal article" date="2014" name="BMC Genomics">
        <title>Comparative genomics of the major fungal agents of human and animal Sporotrichosis: Sporothrix schenckii and Sporothrix brasiliensis.</title>
        <authorList>
            <person name="Teixeira M.M."/>
            <person name="de Almeida L.G."/>
            <person name="Kubitschek-Barreira P."/>
            <person name="Alves F.L."/>
            <person name="Kioshima E.S."/>
            <person name="Abadio A.K."/>
            <person name="Fernandes L."/>
            <person name="Derengowski L.S."/>
            <person name="Ferreira K.S."/>
            <person name="Souza R.C."/>
            <person name="Ruiz J.C."/>
            <person name="de Andrade N.C."/>
            <person name="Paes H.C."/>
            <person name="Nicola A.M."/>
            <person name="Albuquerque P."/>
            <person name="Gerber A.L."/>
            <person name="Martins V.P."/>
            <person name="Peconick L.D."/>
            <person name="Neto A.V."/>
            <person name="Chaucanez C.B."/>
            <person name="Silva P.A."/>
            <person name="Cunha O.L."/>
            <person name="de Oliveira F.F."/>
            <person name="dos Santos T.C."/>
            <person name="Barros A.L."/>
            <person name="Soares M.A."/>
            <person name="de Oliveira L.M."/>
            <person name="Marini M.M."/>
            <person name="Villalobos-Duno H."/>
            <person name="Cunha M.M."/>
            <person name="de Hoog S."/>
            <person name="da Silveira J.F."/>
            <person name="Henrissat B."/>
            <person name="Nino-Vega G.A."/>
            <person name="Cisalpino P.S."/>
            <person name="Mora-Montes H.M."/>
            <person name="Almeida S.R."/>
            <person name="Stajich J.E."/>
            <person name="Lopes-Bezerra L.M."/>
            <person name="Vasconcelos A.T."/>
            <person name="Felipe M.S."/>
        </authorList>
    </citation>
    <scope>NUCLEOTIDE SEQUENCE [LARGE SCALE GENOMIC DNA]</scope>
    <source>
        <strain evidence="8 9">1099-18</strain>
    </source>
</reference>
<accession>A0A0F2M144</accession>
<dbReference type="InterPro" id="IPR010977">
    <property type="entry name" value="Aromatic_deC"/>
</dbReference>
<evidence type="ECO:0000313" key="9">
    <source>
        <dbReference type="Proteomes" id="UP000033710"/>
    </source>
</evidence>